<feature type="domain" description="Ig-like" evidence="8">
    <location>
        <begin position="370"/>
        <end position="455"/>
    </location>
</feature>
<dbReference type="GO" id="GO:0005886">
    <property type="term" value="C:plasma membrane"/>
    <property type="evidence" value="ECO:0007669"/>
    <property type="project" value="TreeGrafter"/>
</dbReference>
<dbReference type="InterPro" id="IPR013783">
    <property type="entry name" value="Ig-like_fold"/>
</dbReference>
<evidence type="ECO:0000256" key="4">
    <source>
        <dbReference type="ARBA" id="ARBA00023180"/>
    </source>
</evidence>
<evidence type="ECO:0000259" key="8">
    <source>
        <dbReference type="PROSITE" id="PS50835"/>
    </source>
</evidence>
<evidence type="ECO:0000313" key="10">
    <source>
        <dbReference type="Proteomes" id="UP000245119"/>
    </source>
</evidence>
<evidence type="ECO:0000313" key="9">
    <source>
        <dbReference type="EMBL" id="PVD27809.1"/>
    </source>
</evidence>
<feature type="region of interest" description="Disordered" evidence="6">
    <location>
        <begin position="1352"/>
        <end position="1380"/>
    </location>
</feature>
<dbReference type="PANTHER" id="PTHR11640:SF160">
    <property type="entry name" value="PEROXIDASIN HOMOLOG"/>
    <property type="match status" value="1"/>
</dbReference>
<feature type="compositionally biased region" description="Polar residues" evidence="6">
    <location>
        <begin position="1369"/>
        <end position="1379"/>
    </location>
</feature>
<dbReference type="STRING" id="400727.A0A2T7P313"/>
<evidence type="ECO:0000256" key="7">
    <source>
        <dbReference type="SAM" id="Phobius"/>
    </source>
</evidence>
<feature type="domain" description="Ig-like" evidence="8">
    <location>
        <begin position="1578"/>
        <end position="1639"/>
    </location>
</feature>
<dbReference type="InterPro" id="IPR003599">
    <property type="entry name" value="Ig_sub"/>
</dbReference>
<feature type="domain" description="Ig-like" evidence="8">
    <location>
        <begin position="1837"/>
        <end position="1936"/>
    </location>
</feature>
<evidence type="ECO:0000256" key="1">
    <source>
        <dbReference type="ARBA" id="ARBA00004479"/>
    </source>
</evidence>
<accession>A0A2T7P313</accession>
<dbReference type="PROSITE" id="PS50835">
    <property type="entry name" value="IG_LIKE"/>
    <property type="match status" value="10"/>
</dbReference>
<feature type="domain" description="Ig-like" evidence="8">
    <location>
        <begin position="2637"/>
        <end position="2737"/>
    </location>
</feature>
<keyword evidence="4" id="KW-0325">Glycoprotein</keyword>
<comment type="caution">
    <text evidence="9">The sequence shown here is derived from an EMBL/GenBank/DDBJ whole genome shotgun (WGS) entry which is preliminary data.</text>
</comment>
<proteinExistence type="predicted"/>
<dbReference type="OrthoDB" id="6100119at2759"/>
<keyword evidence="3" id="KW-1015">Disulfide bond</keyword>
<feature type="domain" description="Ig-like" evidence="8">
    <location>
        <begin position="1198"/>
        <end position="1297"/>
    </location>
</feature>
<feature type="transmembrane region" description="Helical" evidence="7">
    <location>
        <begin position="1315"/>
        <end position="1340"/>
    </location>
</feature>
<evidence type="ECO:0000256" key="3">
    <source>
        <dbReference type="ARBA" id="ARBA00023157"/>
    </source>
</evidence>
<dbReference type="Proteomes" id="UP000245119">
    <property type="component" value="Linkage Group LG7"/>
</dbReference>
<feature type="domain" description="Ig-like" evidence="8">
    <location>
        <begin position="576"/>
        <end position="671"/>
    </location>
</feature>
<dbReference type="CDD" id="cd00096">
    <property type="entry name" value="Ig"/>
    <property type="match status" value="1"/>
</dbReference>
<keyword evidence="2 7" id="KW-0472">Membrane</keyword>
<keyword evidence="5" id="KW-0393">Immunoglobulin domain</keyword>
<feature type="transmembrane region" description="Helical" evidence="7">
    <location>
        <begin position="905"/>
        <end position="929"/>
    </location>
</feature>
<dbReference type="InterPro" id="IPR036179">
    <property type="entry name" value="Ig-like_dom_sf"/>
</dbReference>
<evidence type="ECO:0000256" key="2">
    <source>
        <dbReference type="ARBA" id="ARBA00023136"/>
    </source>
</evidence>
<keyword evidence="7" id="KW-1133">Transmembrane helix</keyword>
<dbReference type="Pfam" id="PF07679">
    <property type="entry name" value="I-set"/>
    <property type="match status" value="3"/>
</dbReference>
<dbReference type="PANTHER" id="PTHR11640">
    <property type="entry name" value="NEPHRIN"/>
    <property type="match status" value="1"/>
</dbReference>
<feature type="domain" description="Ig-like" evidence="8">
    <location>
        <begin position="1664"/>
        <end position="1732"/>
    </location>
</feature>
<dbReference type="SMART" id="SM00408">
    <property type="entry name" value="IGc2"/>
    <property type="match status" value="5"/>
</dbReference>
<dbReference type="SMART" id="SM00409">
    <property type="entry name" value="IG"/>
    <property type="match status" value="8"/>
</dbReference>
<keyword evidence="7" id="KW-0812">Transmembrane</keyword>
<dbReference type="GO" id="GO:0098609">
    <property type="term" value="P:cell-cell adhesion"/>
    <property type="evidence" value="ECO:0007669"/>
    <property type="project" value="TreeGrafter"/>
</dbReference>
<dbReference type="Gene3D" id="2.60.40.10">
    <property type="entry name" value="Immunoglobulins"/>
    <property type="match status" value="8"/>
</dbReference>
<feature type="transmembrane region" description="Helical" evidence="7">
    <location>
        <begin position="2020"/>
        <end position="2039"/>
    </location>
</feature>
<dbReference type="GO" id="GO:0005911">
    <property type="term" value="C:cell-cell junction"/>
    <property type="evidence" value="ECO:0007669"/>
    <property type="project" value="TreeGrafter"/>
</dbReference>
<sequence>MAGYQCRSVSVSVSDIVSGRYDEKVARCPHSNVLMSLLRCGPEYTSTQMNRRMAGELLKYFLLLDLVRFSQASITAVCATSDSYWEVQGNKQDNTFTCTGLSAQDTALWDHWVPATGATTSLGECKPRLSGGSQYVCGQPLSPIFLPTRTSDDTSVMVVNALNVTNTRLFDNGQLRCAAAYGTTPNGSTGCRLDYISTNISCTVQFRNDTWSVFSQCSTEKIYSAQNRYRCAWIQIKESREEILIANTSMTVVPKVSGWCNMTSYLPPVGQYTYRVTLVPGEVTVNASFVGNNTIRLPGSKPSHNCPLYIPEGENVSCTCFVNDLGSPPGELQWNSTRSSQLRFPAVQPGDADYENDYQVCSDTIVLDGPRTVTATVVSPQPFDTNGSQDIALNCSVSGSNPPSTITWMRSDNKTILCNTQLCTLTPKPPDDDGLKIECLATNPVTNRTNSSSVTLALNYPPTSPPVITGTPTLHEDQPVYEGDSLTLTCTVRGSKPSNATVITFTCPNRTDTPDSSLDSSSVTSSLTFDPITSYNHGNCSCTASWKSYDWYRQKANWIINVYNQPTMPPCVSAPPSIPVIFPVGDTSGRPLYPFMAGTSGRLGCQSNQTGRPEATYTWPVPSTGQASGIVRGSNLTFYNLTREDNGRTVKCRASNDYTENRRPVDDATLVLQVYYSPSVLDFTINNVDNMTVNVQEKSRVDMQCLCDGRPAPSIRLTNLTNPEQPLSQSQPTDISANEQSSKVKFSIEQVPCEASGVYRCDVNNSLGQDSQSRTLLVYCAPRNADFDGSPPTVVSINSKGHFSFKLTAYPTPVVQKLIYLGTNENSDGHLAKENSISVECTGSWLAPATVICTIRVVNITHQDEGFYKVDLSNSEGEMSVIFSVKQATLDEDQPATTTKTDDKAIIAGLAVVLAVVVVVIIAFVVWMWRRGWMLPCARVVAQEASLYAGLKMQDVGKRSHYEEIQRYQNAPAMSPYEGNIKALCGTSDSYWEVREGKQDNTFTCTGCLHKTQCRGSYEGSLNLAENISCTVQFRNDSWTVFGHCDIKNSRSSQKRYRCEWIERKESPKEEIIIANTSMLVMPPNGTYINGTCNFSSYLPSDGRYTYSVTIVPGEVTVNASFIESNEIQGGVINCKCFISDPGSPPGKLQWNTTLSSELRLSNVQQFDYGTYIQLLWNNTVVKSVEYVLQKGYSPSVPTFNINNQDSKTVNVDEKSHVEMRCYFDGKPKPSSRLINAAEPSQFLNHSQPADDNVGEERPEEISFSIHQVQCQASGVYRCEVNNSIGQDSQSRTLLVSLSENDQQAGATSKTDEKIAGVVVLAVMLSVVVVLNLVTVIWVWRRGWTLPCADRTNQGNTWQKQRSGDTSEHSLTPGTTGMFNTPEGRAAPLYDALQMKDVGMQSQYEEILRQRNTSGRSSYEVSEDDGEWPVGVLDILRVITSTQVYTPLYDKGLLRCTAVRQNLPAGTAGCRLDYIDAGANISCTVQFRNWSVFGQCSTERAYSAQSRYRCEWIQTKESTREEILVANTSMTVVPKVSGWSNMTSYLPPVGQYTYRVTLVPGEVTVNPSFIGSNTIRLPSSKPSHNCPQYIPEGINFSCTCTVSDLGSPPGELQWNTTGSAELRVLAVHAVDTGTHTCQLLWNNTMDQKLWQLLCSTPSHFDTNGSQDIALNCFVSGSNPPSTITWMRSDNKTILCNTQLCIMTPRPPDDDGLKIECLATNPVTNRTNSSSVTLALNSSPSIPVIFPVSDTPGTPVYPFMAGTSGRLGCRSNQTGRPEATYSWPVPATGQASGSNLTFYNLSREDNGRTVKCRASNDYTENKRPVDDATLVLQVYYSPSVLDFNINNVDDMTVNVQDKSRVDMQCLCNGRPAPTIRLINVSNPEQLLSQSQPTDIFANEQSSKVNFSIEQVPCEASGVYRCDVNNSLGQDSRSRTLLVYCAPRGIFGDQDVNITSGELTVRMTAYPTPMVKKITFLGNNKSLDGEPVKENTFNVQCSASSLAPAAVTCNIKMMMITNNNEGFYRIIFSNSFGDLSFTFFVKDSKDQDKDQEKGPNIPAIVGGSFAVFIIVVGIIVTAFVVQRYRTNITALCDSADMYWELREDKQVNMFTCTGLAAQDTVRWVLQDPTFRYIILGSCPPRLMGGEVVCESQFSYAPPSRISDNTSVITINTSGISTSILDGKGRLICSVPNVPGAEGSCRMDYIYPGENISCSVQVNNTQTVFGQCTVGKIRSSQNRYRCEWIQTRESSSEDILIANTSMTVVPSLRSYFSGRCNFTSHLPSDGLYTYRVTIVPGEVTVNATFIGSSEIYYATRDISGTTVTNTGNITSECSTGDSYWEVQEGKTNNIFTCTGMSTQDTIQWYSWYNNTRVSNRGSCPPRTSEGSPFVCDTRGEPVFIISRTSDDTGVMVINATAARDSSLFDKGQLQCHAYQQGMKVGEDGCRLDYIHTGENISCTVEFKSDTWTVYGQCGIQKVYSAQNRYRCEWIQLKEVTKGETLLANISMTVVPLVDKYVSGWCNFTSHLPPPGQYTYHVTVTPGEVTVNASFIGNNEIRRPLSTLYHNCPQYIRPGDCLSCTCFADDLGSPPGVVVWNTTHSAELRLTGVQVVDNGTHVCQSFWNNTVVRSVEYFVQIGNSPNVLTFSLNNVASKTVNVDEKSQVEMKCSSYGKPTPSIGLVNVADPSTLLNQSQPTGGIFEHSKEVTYSIHQVLCEASGVYRCDTNNSIGQDSQSRTLLVSCAPKRADGDEKPQTVQVTNGVGVLKIKMMVYPTPELNIITYLGMNDSSDGYPVKENNVYAACSTTLLSPASVTCNVIVINMTHNDEGFYRIVFSNSLGDLPFTFYVKVSEDDQQACVITKTDENIAGVVVLAVMLSVVAVLIVVVIIWVWRRGWTLPCAGRAAGLYDALRMEDVGKQSHYQEIRQDQNASKTSYEVVNSPTRKRREEPTYMN</sequence>
<feature type="transmembrane region" description="Helical" evidence="7">
    <location>
        <begin position="2059"/>
        <end position="2079"/>
    </location>
</feature>
<reference evidence="9 10" key="1">
    <citation type="submission" date="2018-04" db="EMBL/GenBank/DDBJ databases">
        <title>The genome of golden apple snail Pomacea canaliculata provides insight into stress tolerance and invasive adaptation.</title>
        <authorList>
            <person name="Liu C."/>
            <person name="Liu B."/>
            <person name="Ren Y."/>
            <person name="Zhang Y."/>
            <person name="Wang H."/>
            <person name="Li S."/>
            <person name="Jiang F."/>
            <person name="Yin L."/>
            <person name="Zhang G."/>
            <person name="Qian W."/>
            <person name="Fan W."/>
        </authorList>
    </citation>
    <scope>NUCLEOTIDE SEQUENCE [LARGE SCALE GENOMIC DNA]</scope>
    <source>
        <strain evidence="9">SZHN2017</strain>
        <tissue evidence="9">Muscle</tissue>
    </source>
</reference>
<feature type="domain" description="Ig-like" evidence="8">
    <location>
        <begin position="466"/>
        <end position="545"/>
    </location>
</feature>
<dbReference type="SUPFAM" id="SSF48726">
    <property type="entry name" value="Immunoglobulin"/>
    <property type="match status" value="7"/>
</dbReference>
<dbReference type="GO" id="GO:0050839">
    <property type="term" value="F:cell adhesion molecule binding"/>
    <property type="evidence" value="ECO:0007669"/>
    <property type="project" value="TreeGrafter"/>
</dbReference>
<dbReference type="InterPro" id="IPR003598">
    <property type="entry name" value="Ig_sub2"/>
</dbReference>
<feature type="transmembrane region" description="Helical" evidence="7">
    <location>
        <begin position="2862"/>
        <end position="2887"/>
    </location>
</feature>
<feature type="compositionally biased region" description="Polar residues" evidence="6">
    <location>
        <begin position="1352"/>
        <end position="1361"/>
    </location>
</feature>
<comment type="subcellular location">
    <subcellularLocation>
        <location evidence="1">Membrane</location>
        <topology evidence="1">Single-pass type I membrane protein</topology>
    </subcellularLocation>
</comment>
<feature type="region of interest" description="Disordered" evidence="6">
    <location>
        <begin position="2919"/>
        <end position="2949"/>
    </location>
</feature>
<organism evidence="9 10">
    <name type="scientific">Pomacea canaliculata</name>
    <name type="common">Golden apple snail</name>
    <dbReference type="NCBI Taxonomy" id="400727"/>
    <lineage>
        <taxon>Eukaryota</taxon>
        <taxon>Metazoa</taxon>
        <taxon>Spiralia</taxon>
        <taxon>Lophotrochozoa</taxon>
        <taxon>Mollusca</taxon>
        <taxon>Gastropoda</taxon>
        <taxon>Caenogastropoda</taxon>
        <taxon>Architaenioglossa</taxon>
        <taxon>Ampullarioidea</taxon>
        <taxon>Ampullariidae</taxon>
        <taxon>Pomacea</taxon>
    </lineage>
</organism>
<feature type="compositionally biased region" description="Polar residues" evidence="6">
    <location>
        <begin position="2923"/>
        <end position="2937"/>
    </location>
</feature>
<evidence type="ECO:0000256" key="5">
    <source>
        <dbReference type="ARBA" id="ARBA00023319"/>
    </source>
</evidence>
<dbReference type="InterPro" id="IPR013098">
    <property type="entry name" value="Ig_I-set"/>
</dbReference>
<evidence type="ECO:0000256" key="6">
    <source>
        <dbReference type="SAM" id="MobiDB-lite"/>
    </source>
</evidence>
<gene>
    <name evidence="9" type="ORF">C0Q70_12983</name>
</gene>
<dbReference type="EMBL" id="PZQS01000007">
    <property type="protein sequence ID" value="PVD27809.1"/>
    <property type="molecule type" value="Genomic_DNA"/>
</dbReference>
<feature type="domain" description="Ig-like" evidence="8">
    <location>
        <begin position="678"/>
        <end position="777"/>
    </location>
</feature>
<protein>
    <recommendedName>
        <fullName evidence="8">Ig-like domain-containing protein</fullName>
    </recommendedName>
</protein>
<dbReference type="InterPro" id="IPR007110">
    <property type="entry name" value="Ig-like_dom"/>
</dbReference>
<keyword evidence="10" id="KW-1185">Reference proteome</keyword>
<dbReference type="InterPro" id="IPR051275">
    <property type="entry name" value="Cell_adhesion_signaling"/>
</dbReference>
<feature type="domain" description="Ig-like" evidence="8">
    <location>
        <begin position="1742"/>
        <end position="1830"/>
    </location>
</feature>
<name>A0A2T7P313_POMCA</name>